<proteinExistence type="predicted"/>
<evidence type="ECO:0000313" key="1">
    <source>
        <dbReference type="EnsemblPlants" id="AVESA.00010b.r2.UnG1422870.1.CDS"/>
    </source>
</evidence>
<organism evidence="1 2">
    <name type="scientific">Avena sativa</name>
    <name type="common">Oat</name>
    <dbReference type="NCBI Taxonomy" id="4498"/>
    <lineage>
        <taxon>Eukaryota</taxon>
        <taxon>Viridiplantae</taxon>
        <taxon>Streptophyta</taxon>
        <taxon>Embryophyta</taxon>
        <taxon>Tracheophyta</taxon>
        <taxon>Spermatophyta</taxon>
        <taxon>Magnoliopsida</taxon>
        <taxon>Liliopsida</taxon>
        <taxon>Poales</taxon>
        <taxon>Poaceae</taxon>
        <taxon>BOP clade</taxon>
        <taxon>Pooideae</taxon>
        <taxon>Poodae</taxon>
        <taxon>Poeae</taxon>
        <taxon>Poeae Chloroplast Group 1 (Aveneae type)</taxon>
        <taxon>Aveninae</taxon>
        <taxon>Avena</taxon>
    </lineage>
</organism>
<evidence type="ECO:0000313" key="2">
    <source>
        <dbReference type="Proteomes" id="UP001732700"/>
    </source>
</evidence>
<dbReference type="Proteomes" id="UP001732700">
    <property type="component" value="Unassembled WGS sequence"/>
</dbReference>
<reference evidence="1" key="1">
    <citation type="submission" date="2025-09" db="UniProtKB">
        <authorList>
            <consortium name="EnsemblPlants"/>
        </authorList>
    </citation>
    <scope>IDENTIFICATION</scope>
</reference>
<protein>
    <submittedName>
        <fullName evidence="1">Uncharacterized protein</fullName>
    </submittedName>
</protein>
<keyword evidence="2" id="KW-1185">Reference proteome</keyword>
<dbReference type="EnsemblPlants" id="AVESA.00010b.r2.UnG1422870.1">
    <property type="protein sequence ID" value="AVESA.00010b.r2.UnG1422870.1.CDS"/>
    <property type="gene ID" value="AVESA.00010b.r2.UnG1422870"/>
</dbReference>
<name>A0ACD6APX7_AVESA</name>
<sequence length="261" mass="28115">MLEAGSPPSEATITSLARVVASDPEGADEAFELVATMRDKYGQAPRLRSYSPVLAAFRRTGEASKAYAVEDHMAASAVSPEEPELAALLEVSAKAGDAGKVYEYMLKLRRAVGCVSEETAEVLEGWFRSEKAAMAGKAEWDAQQVKDAIVANGGGCHQLGWLRNGPWMVQRVTVAADGECGGCGCRLASVDIDMEETNTFADSVSGLALERETKANFSQFQEWLEAHKEYEAIVDGANIALYQQNFSEGGFSLGQSSWMLL</sequence>
<accession>A0ACD6APX7</accession>